<feature type="transmembrane region" description="Helical" evidence="1">
    <location>
        <begin position="110"/>
        <end position="132"/>
    </location>
</feature>
<dbReference type="EMBL" id="MAJU01000008">
    <property type="protein sequence ID" value="OCH22079.1"/>
    <property type="molecule type" value="Genomic_DNA"/>
</dbReference>
<dbReference type="RefSeq" id="WP_065610691.1">
    <property type="nucleotide sequence ID" value="NZ_CAWMPN010000008.1"/>
</dbReference>
<evidence type="ECO:0000313" key="3">
    <source>
        <dbReference type="Proteomes" id="UP000093523"/>
    </source>
</evidence>
<accession>A0A1B9P143</accession>
<dbReference type="Pfam" id="PF11188">
    <property type="entry name" value="DUF2975"/>
    <property type="match status" value="1"/>
</dbReference>
<evidence type="ECO:0000256" key="1">
    <source>
        <dbReference type="SAM" id="Phobius"/>
    </source>
</evidence>
<dbReference type="Proteomes" id="UP000093523">
    <property type="component" value="Unassembled WGS sequence"/>
</dbReference>
<keyword evidence="1" id="KW-1133">Transmembrane helix</keyword>
<protein>
    <submittedName>
        <fullName evidence="2">DUF2975 domain-containing protein</fullName>
    </submittedName>
</protein>
<organism evidence="2 3">
    <name type="scientific">Aliivibrio logei</name>
    <name type="common">Vibrio logei</name>
    <dbReference type="NCBI Taxonomy" id="688"/>
    <lineage>
        <taxon>Bacteria</taxon>
        <taxon>Pseudomonadati</taxon>
        <taxon>Pseudomonadota</taxon>
        <taxon>Gammaproteobacteria</taxon>
        <taxon>Vibrionales</taxon>
        <taxon>Vibrionaceae</taxon>
        <taxon>Aliivibrio</taxon>
    </lineage>
</organism>
<feature type="transmembrane region" description="Helical" evidence="1">
    <location>
        <begin position="144"/>
        <end position="167"/>
    </location>
</feature>
<dbReference type="OrthoDB" id="8479187at2"/>
<reference evidence="2 3" key="1">
    <citation type="submission" date="2016-06" db="EMBL/GenBank/DDBJ databases">
        <authorList>
            <person name="Kjaerup R.B."/>
            <person name="Dalgaard T.S."/>
            <person name="Juul-Madsen H.R."/>
        </authorList>
    </citation>
    <scope>NUCLEOTIDE SEQUENCE [LARGE SCALE GENOMIC DNA]</scope>
    <source>
        <strain evidence="2 3">1S159</strain>
    </source>
</reference>
<keyword evidence="1" id="KW-0472">Membrane</keyword>
<dbReference type="STRING" id="688.A6E04_09510"/>
<comment type="caution">
    <text evidence="2">The sequence shown here is derived from an EMBL/GenBank/DDBJ whole genome shotgun (WGS) entry which is preliminary data.</text>
</comment>
<dbReference type="AlphaFoldDB" id="A0A1B9P143"/>
<feature type="transmembrane region" description="Helical" evidence="1">
    <location>
        <begin position="12"/>
        <end position="31"/>
    </location>
</feature>
<dbReference type="InterPro" id="IPR021354">
    <property type="entry name" value="DUF2975"/>
</dbReference>
<sequence length="182" mass="20996">MSNIQKQSRRARILFQGFLVFTPIAVLYYWLTIETQYDFLTSFGIIQTTIDVNSYTQLPLTLTTRMFAIIVSLLLCSVVMYALNVLIHLFRNYERNEIFSLENALSYQKLGYSLFYWVGFSVIYGAAMSVILSFNNPPGERILAISFVGMDFLTLLFGFITLIISWVMKEGYILADENEHTI</sequence>
<evidence type="ECO:0000313" key="2">
    <source>
        <dbReference type="EMBL" id="OCH22079.1"/>
    </source>
</evidence>
<proteinExistence type="predicted"/>
<name>A0A1B9P143_ALILO</name>
<gene>
    <name evidence="2" type="ORF">A6E04_09510</name>
</gene>
<feature type="transmembrane region" description="Helical" evidence="1">
    <location>
        <begin position="66"/>
        <end position="90"/>
    </location>
</feature>
<keyword evidence="1" id="KW-0812">Transmembrane</keyword>